<proteinExistence type="predicted"/>
<dbReference type="EMBL" id="WIXP02000001">
    <property type="protein sequence ID" value="KAF6216596.1"/>
    <property type="molecule type" value="Genomic_DNA"/>
</dbReference>
<dbReference type="InterPro" id="IPR050863">
    <property type="entry name" value="CenT-Element_Derived"/>
</dbReference>
<dbReference type="Proteomes" id="UP000466442">
    <property type="component" value="Linkage Group LG1"/>
</dbReference>
<name>A0A8S9Y8K9_APOLU</name>
<dbReference type="AlphaFoldDB" id="A0A8S9Y8K9"/>
<comment type="caution">
    <text evidence="5">The sequence shown here is derived from an EMBL/GenBank/DDBJ whole genome shotgun (WGS) entry which is preliminary data.</text>
</comment>
<evidence type="ECO:0000256" key="1">
    <source>
        <dbReference type="ARBA" id="ARBA00004123"/>
    </source>
</evidence>
<feature type="domain" description="HTH CENPB-type" evidence="4">
    <location>
        <begin position="68"/>
        <end position="139"/>
    </location>
</feature>
<protein>
    <recommendedName>
        <fullName evidence="4">HTH CENPB-type domain-containing protein</fullName>
    </recommendedName>
</protein>
<dbReference type="InterPro" id="IPR006600">
    <property type="entry name" value="HTH_CenpB_DNA-bd_dom"/>
</dbReference>
<dbReference type="Pfam" id="PF04218">
    <property type="entry name" value="CENP-B_N"/>
    <property type="match status" value="1"/>
</dbReference>
<dbReference type="GO" id="GO:0005634">
    <property type="term" value="C:nucleus"/>
    <property type="evidence" value="ECO:0007669"/>
    <property type="project" value="UniProtKB-SubCell"/>
</dbReference>
<keyword evidence="3" id="KW-0539">Nucleus</keyword>
<dbReference type="PANTHER" id="PTHR19303:SF73">
    <property type="entry name" value="PROTEIN PDC2"/>
    <property type="match status" value="1"/>
</dbReference>
<dbReference type="Pfam" id="PF03221">
    <property type="entry name" value="HTH_Tnp_Tc5"/>
    <property type="match status" value="1"/>
</dbReference>
<dbReference type="Gene3D" id="1.10.10.60">
    <property type="entry name" value="Homeodomain-like"/>
    <property type="match status" value="2"/>
</dbReference>
<evidence type="ECO:0000259" key="4">
    <source>
        <dbReference type="PROSITE" id="PS51253"/>
    </source>
</evidence>
<dbReference type="InterPro" id="IPR007889">
    <property type="entry name" value="HTH_Psq"/>
</dbReference>
<evidence type="ECO:0000256" key="2">
    <source>
        <dbReference type="ARBA" id="ARBA00023125"/>
    </source>
</evidence>
<sequence length="485" mass="55230">MFSPKKSRNALTLRDKVRLLNLDKKNAHTRQQLANMFGIGLTQVYRVVKDRENIMTLYHTNKINEEFCRVSQLRGVKMVVDVSLLEWIKRLRDRNVHVTGIMIKKTALEMSKLLGIEGFKASNGWLQGFIKRYKLSLSKYSRAGSTAPALMTTWKSRILDVINEYDASDIYALDETGLFFRAQPSHLLAYRNERCSMGEMADNRATLLLCVSMSGEKEIPLVICSCYKESSKDDAVPPAIEYQYEERSLMTTTIMRDWLIRFDRKIGQQGRKVVLFLDHAMSHQSVVLRNVTLTFVHPNFTPSWDPMAQGVFQNFKAKYRERVLKYMVDHALANEVIERPMEEIDIHTATTWICSAWDDVEEKTITNAFGKAGFPVKQDPSCDDEAAYVETEHSIAHVSRLLGILPPGTLKNYIFIDDNLAIEADTIDVIEIVKHFYNNSSTISNDVIEDESTAELNEGKPPFSTHFLASSSMLCESPLIDEGSA</sequence>
<dbReference type="SMART" id="SM00674">
    <property type="entry name" value="CENPB"/>
    <property type="match status" value="1"/>
</dbReference>
<dbReference type="PANTHER" id="PTHR19303">
    <property type="entry name" value="TRANSPOSON"/>
    <property type="match status" value="1"/>
</dbReference>
<reference evidence="5" key="1">
    <citation type="journal article" date="2021" name="Mol. Ecol. Resour.">
        <title>Apolygus lucorum genome provides insights into omnivorousness and mesophyll feeding.</title>
        <authorList>
            <person name="Liu Y."/>
            <person name="Liu H."/>
            <person name="Wang H."/>
            <person name="Huang T."/>
            <person name="Liu B."/>
            <person name="Yang B."/>
            <person name="Yin L."/>
            <person name="Li B."/>
            <person name="Zhang Y."/>
            <person name="Zhang S."/>
            <person name="Jiang F."/>
            <person name="Zhang X."/>
            <person name="Ren Y."/>
            <person name="Wang B."/>
            <person name="Wang S."/>
            <person name="Lu Y."/>
            <person name="Wu K."/>
            <person name="Fan W."/>
            <person name="Wang G."/>
        </authorList>
    </citation>
    <scope>NUCLEOTIDE SEQUENCE</scope>
    <source>
        <strain evidence="5">12Hb</strain>
    </source>
</reference>
<gene>
    <name evidence="5" type="ORF">GE061_000939</name>
</gene>
<evidence type="ECO:0000256" key="3">
    <source>
        <dbReference type="ARBA" id="ARBA00023242"/>
    </source>
</evidence>
<dbReference type="OrthoDB" id="10047893at2759"/>
<evidence type="ECO:0000313" key="5">
    <source>
        <dbReference type="EMBL" id="KAF6216596.1"/>
    </source>
</evidence>
<dbReference type="InterPro" id="IPR009057">
    <property type="entry name" value="Homeodomain-like_sf"/>
</dbReference>
<dbReference type="Pfam" id="PF03184">
    <property type="entry name" value="DDE_1"/>
    <property type="match status" value="1"/>
</dbReference>
<evidence type="ECO:0000313" key="6">
    <source>
        <dbReference type="Proteomes" id="UP000466442"/>
    </source>
</evidence>
<keyword evidence="2" id="KW-0238">DNA-binding</keyword>
<dbReference type="InterPro" id="IPR004875">
    <property type="entry name" value="DDE_SF_endonuclease_dom"/>
</dbReference>
<accession>A0A8S9Y8K9</accession>
<dbReference type="GO" id="GO:0003677">
    <property type="term" value="F:DNA binding"/>
    <property type="evidence" value="ECO:0007669"/>
    <property type="project" value="UniProtKB-KW"/>
</dbReference>
<dbReference type="SUPFAM" id="SSF46689">
    <property type="entry name" value="Homeodomain-like"/>
    <property type="match status" value="1"/>
</dbReference>
<organism evidence="5 6">
    <name type="scientific">Apolygus lucorum</name>
    <name type="common">Small green plant bug</name>
    <name type="synonym">Lygocoris lucorum</name>
    <dbReference type="NCBI Taxonomy" id="248454"/>
    <lineage>
        <taxon>Eukaryota</taxon>
        <taxon>Metazoa</taxon>
        <taxon>Ecdysozoa</taxon>
        <taxon>Arthropoda</taxon>
        <taxon>Hexapoda</taxon>
        <taxon>Insecta</taxon>
        <taxon>Pterygota</taxon>
        <taxon>Neoptera</taxon>
        <taxon>Paraneoptera</taxon>
        <taxon>Hemiptera</taxon>
        <taxon>Heteroptera</taxon>
        <taxon>Panheteroptera</taxon>
        <taxon>Cimicomorpha</taxon>
        <taxon>Miridae</taxon>
        <taxon>Mirini</taxon>
        <taxon>Apolygus</taxon>
    </lineage>
</organism>
<keyword evidence="6" id="KW-1185">Reference proteome</keyword>
<dbReference type="PROSITE" id="PS51253">
    <property type="entry name" value="HTH_CENPB"/>
    <property type="match status" value="1"/>
</dbReference>
<comment type="subcellular location">
    <subcellularLocation>
        <location evidence="1">Nucleus</location>
    </subcellularLocation>
</comment>